<dbReference type="Proteomes" id="UP000030651">
    <property type="component" value="Unassembled WGS sequence"/>
</dbReference>
<dbReference type="SMART" id="SM00173">
    <property type="entry name" value="RAS"/>
    <property type="match status" value="1"/>
</dbReference>
<dbReference type="OrthoDB" id="4689612at2759"/>
<name>W3WQU4_PESFW</name>
<dbReference type="GO" id="GO:0005525">
    <property type="term" value="F:GTP binding"/>
    <property type="evidence" value="ECO:0007669"/>
    <property type="project" value="UniProtKB-KW"/>
</dbReference>
<dbReference type="PRINTS" id="PR00449">
    <property type="entry name" value="RASTRNSFRMNG"/>
</dbReference>
<dbReference type="InParanoid" id="W3WQU4"/>
<dbReference type="STRING" id="1229662.W3WQU4"/>
<dbReference type="GeneID" id="19277489"/>
<dbReference type="SUPFAM" id="SSF52540">
    <property type="entry name" value="P-loop containing nucleoside triphosphate hydrolases"/>
    <property type="match status" value="1"/>
</dbReference>
<dbReference type="Gene3D" id="3.40.50.300">
    <property type="entry name" value="P-loop containing nucleotide triphosphate hydrolases"/>
    <property type="match status" value="1"/>
</dbReference>
<keyword evidence="7" id="KW-1185">Reference proteome</keyword>
<dbReference type="InterPro" id="IPR050305">
    <property type="entry name" value="Small_GTPase_Rab"/>
</dbReference>
<dbReference type="AlphaFoldDB" id="W3WQU4"/>
<evidence type="ECO:0000256" key="1">
    <source>
        <dbReference type="ARBA" id="ARBA00004342"/>
    </source>
</evidence>
<dbReference type="GO" id="GO:0003924">
    <property type="term" value="F:GTPase activity"/>
    <property type="evidence" value="ECO:0007669"/>
    <property type="project" value="InterPro"/>
</dbReference>
<dbReference type="eggNOG" id="KOG0395">
    <property type="taxonomic scope" value="Eukaryota"/>
</dbReference>
<dbReference type="InterPro" id="IPR027417">
    <property type="entry name" value="P-loop_NTPase"/>
</dbReference>
<comment type="subcellular location">
    <subcellularLocation>
        <location evidence="1">Cell membrane</location>
        <topology evidence="1">Lipid-anchor</topology>
        <orientation evidence="1">Cytoplasmic side</orientation>
    </subcellularLocation>
</comment>
<keyword evidence="3" id="KW-0547">Nucleotide-binding</keyword>
<accession>W3WQU4</accession>
<evidence type="ECO:0000256" key="5">
    <source>
        <dbReference type="SAM" id="MobiDB-lite"/>
    </source>
</evidence>
<feature type="region of interest" description="Disordered" evidence="5">
    <location>
        <begin position="79"/>
        <end position="122"/>
    </location>
</feature>
<dbReference type="PROSITE" id="PS51419">
    <property type="entry name" value="RAB"/>
    <property type="match status" value="1"/>
</dbReference>
<dbReference type="GO" id="GO:0005886">
    <property type="term" value="C:plasma membrane"/>
    <property type="evidence" value="ECO:0007669"/>
    <property type="project" value="UniProtKB-SubCell"/>
</dbReference>
<dbReference type="HOGENOM" id="CLU_2027534_0_0_1"/>
<proteinExistence type="inferred from homology"/>
<dbReference type="RefSeq" id="XP_007839248.1">
    <property type="nucleotide sequence ID" value="XM_007841057.1"/>
</dbReference>
<evidence type="ECO:0000256" key="4">
    <source>
        <dbReference type="ARBA" id="ARBA00023134"/>
    </source>
</evidence>
<keyword evidence="4" id="KW-0342">GTP-binding</keyword>
<comment type="similarity">
    <text evidence="2">Belongs to the small GTPase superfamily. Rab family.</text>
</comment>
<organism evidence="6 7">
    <name type="scientific">Pestalotiopsis fici (strain W106-1 / CGMCC3.15140)</name>
    <dbReference type="NCBI Taxonomy" id="1229662"/>
    <lineage>
        <taxon>Eukaryota</taxon>
        <taxon>Fungi</taxon>
        <taxon>Dikarya</taxon>
        <taxon>Ascomycota</taxon>
        <taxon>Pezizomycotina</taxon>
        <taxon>Sordariomycetes</taxon>
        <taxon>Xylariomycetidae</taxon>
        <taxon>Amphisphaeriales</taxon>
        <taxon>Sporocadaceae</taxon>
        <taxon>Pestalotiopsis</taxon>
    </lineage>
</organism>
<reference evidence="7" key="1">
    <citation type="journal article" date="2015" name="BMC Genomics">
        <title>Genomic and transcriptomic analysis of the endophytic fungus Pestalotiopsis fici reveals its lifestyle and high potential for synthesis of natural products.</title>
        <authorList>
            <person name="Wang X."/>
            <person name="Zhang X."/>
            <person name="Liu L."/>
            <person name="Xiang M."/>
            <person name="Wang W."/>
            <person name="Sun X."/>
            <person name="Che Y."/>
            <person name="Guo L."/>
            <person name="Liu G."/>
            <person name="Guo L."/>
            <person name="Wang C."/>
            <person name="Yin W.B."/>
            <person name="Stadler M."/>
            <person name="Zhang X."/>
            <person name="Liu X."/>
        </authorList>
    </citation>
    <scope>NUCLEOTIDE SEQUENCE [LARGE SCALE GENOMIC DNA]</scope>
    <source>
        <strain evidence="7">W106-1 / CGMCC3.15140</strain>
    </source>
</reference>
<dbReference type="KEGG" id="pfy:PFICI_12476"/>
<evidence type="ECO:0000313" key="6">
    <source>
        <dbReference type="EMBL" id="ETS75532.1"/>
    </source>
</evidence>
<evidence type="ECO:0000256" key="2">
    <source>
        <dbReference type="ARBA" id="ARBA00006270"/>
    </source>
</evidence>
<dbReference type="SMART" id="SM00175">
    <property type="entry name" value="RAB"/>
    <property type="match status" value="1"/>
</dbReference>
<protein>
    <submittedName>
        <fullName evidence="6">Uncharacterized protein</fullName>
    </submittedName>
</protein>
<dbReference type="PROSITE" id="PS51421">
    <property type="entry name" value="RAS"/>
    <property type="match status" value="1"/>
</dbReference>
<gene>
    <name evidence="6" type="ORF">PFICI_12476</name>
</gene>
<dbReference type="Pfam" id="PF00071">
    <property type="entry name" value="Ras"/>
    <property type="match status" value="1"/>
</dbReference>
<dbReference type="EMBL" id="KI912118">
    <property type="protein sequence ID" value="ETS75532.1"/>
    <property type="molecule type" value="Genomic_DNA"/>
</dbReference>
<dbReference type="PANTHER" id="PTHR47980">
    <property type="entry name" value="LD44762P"/>
    <property type="match status" value="1"/>
</dbReference>
<evidence type="ECO:0000313" key="7">
    <source>
        <dbReference type="Proteomes" id="UP000030651"/>
    </source>
</evidence>
<evidence type="ECO:0000256" key="3">
    <source>
        <dbReference type="ARBA" id="ARBA00022741"/>
    </source>
</evidence>
<sequence length="122" mass="13490">MLQVKRFPPDIALPVILVANKCDLPSNRAVSAQEGEALARELRMGFVETSAKDGTNVERAFFDAVRRFWKHQEEEIKGFDADGGRKSSRSANPSQGTKWKGRLTRLFGSKHGDRNSTANATG</sequence>
<dbReference type="InterPro" id="IPR001806">
    <property type="entry name" value="Small_GTPase"/>
</dbReference>